<feature type="signal peptide" evidence="1">
    <location>
        <begin position="1"/>
        <end position="18"/>
    </location>
</feature>
<keyword evidence="1" id="KW-0732">Signal</keyword>
<evidence type="ECO:0008006" key="4">
    <source>
        <dbReference type="Google" id="ProtNLM"/>
    </source>
</evidence>
<dbReference type="EMBL" id="APRZ01000017">
    <property type="protein sequence ID" value="ENX34130.1"/>
    <property type="molecule type" value="Genomic_DNA"/>
</dbReference>
<evidence type="ECO:0000313" key="2">
    <source>
        <dbReference type="EMBL" id="ENX34130.1"/>
    </source>
</evidence>
<evidence type="ECO:0000313" key="3">
    <source>
        <dbReference type="Proteomes" id="UP000013009"/>
    </source>
</evidence>
<dbReference type="HOGENOM" id="CLU_1674145_0_0_6"/>
<name>N9R691_9GAMM</name>
<dbReference type="PATRIC" id="fig|1217695.3.peg.2723"/>
<reference evidence="2 3" key="1">
    <citation type="submission" date="2013-02" db="EMBL/GenBank/DDBJ databases">
        <title>The Genome Sequence of Acinetobacter sp. NIPH 1859.</title>
        <authorList>
            <consortium name="The Broad Institute Genome Sequencing Platform"/>
            <consortium name="The Broad Institute Genome Sequencing Center for Infectious Disease"/>
            <person name="Cerqueira G."/>
            <person name="Feldgarden M."/>
            <person name="Courvalin P."/>
            <person name="Perichon B."/>
            <person name="Grillot-Courvalin C."/>
            <person name="Clermont D."/>
            <person name="Rocha E."/>
            <person name="Yoon E.-J."/>
            <person name="Nemec A."/>
            <person name="Walker B."/>
            <person name="Young S.K."/>
            <person name="Zeng Q."/>
            <person name="Gargeya S."/>
            <person name="Fitzgerald M."/>
            <person name="Haas B."/>
            <person name="Abouelleil A."/>
            <person name="Alvarado L."/>
            <person name="Arachchi H.M."/>
            <person name="Berlin A.M."/>
            <person name="Chapman S.B."/>
            <person name="Dewar J."/>
            <person name="Goldberg J."/>
            <person name="Griggs A."/>
            <person name="Gujja S."/>
            <person name="Hansen M."/>
            <person name="Howarth C."/>
            <person name="Imamovic A."/>
            <person name="Larimer J."/>
            <person name="McCowan C."/>
            <person name="Murphy C."/>
            <person name="Neiman D."/>
            <person name="Pearson M."/>
            <person name="Priest M."/>
            <person name="Roberts A."/>
            <person name="Saif S."/>
            <person name="Shea T."/>
            <person name="Sisk P."/>
            <person name="Sykes S."/>
            <person name="Wortman J."/>
            <person name="Nusbaum C."/>
            <person name="Birren B."/>
        </authorList>
    </citation>
    <scope>NUCLEOTIDE SEQUENCE [LARGE SCALE GENOMIC DNA]</scope>
    <source>
        <strain evidence="2 3">NIPH 1859</strain>
    </source>
</reference>
<dbReference type="OrthoDB" id="6713678at2"/>
<keyword evidence="3" id="KW-1185">Reference proteome</keyword>
<comment type="caution">
    <text evidence="2">The sequence shown here is derived from an EMBL/GenBank/DDBJ whole genome shotgun (WGS) entry which is preliminary data.</text>
</comment>
<gene>
    <name evidence="2" type="ORF">F889_02794</name>
</gene>
<sequence length="157" mass="18041">MKNLVLTIVAFLPLVVNASSGQKAEIPTASASRDFCTKILYKREMRKISRNSQEEFSQLIREQWNNYSHKFPNETATVRLFLTVDGKVRDIDIYTDNPKLKKSIEKSISKVKAFPMPQEADANREARLFMLTFTEGDVVLNPSRKNHDDQFCSHLTT</sequence>
<dbReference type="AlphaFoldDB" id="N9R691"/>
<dbReference type="Gene3D" id="3.30.1150.10">
    <property type="match status" value="1"/>
</dbReference>
<dbReference type="Proteomes" id="UP000013009">
    <property type="component" value="Unassembled WGS sequence"/>
</dbReference>
<organism evidence="2 3">
    <name type="scientific">Acinetobacter colistiniresistens</name>
    <dbReference type="NCBI Taxonomy" id="280145"/>
    <lineage>
        <taxon>Bacteria</taxon>
        <taxon>Pseudomonadati</taxon>
        <taxon>Pseudomonadota</taxon>
        <taxon>Gammaproteobacteria</taxon>
        <taxon>Moraxellales</taxon>
        <taxon>Moraxellaceae</taxon>
        <taxon>Acinetobacter</taxon>
    </lineage>
</organism>
<dbReference type="RefSeq" id="WP_005275274.1">
    <property type="nucleotide sequence ID" value="NZ_KB850195.1"/>
</dbReference>
<dbReference type="Pfam" id="PF13103">
    <property type="entry name" value="TonB_2"/>
    <property type="match status" value="1"/>
</dbReference>
<dbReference type="SUPFAM" id="SSF74653">
    <property type="entry name" value="TolA/TonB C-terminal domain"/>
    <property type="match status" value="1"/>
</dbReference>
<accession>N9R691</accession>
<protein>
    <recommendedName>
        <fullName evidence="4">TonB C-terminal domain-containing protein</fullName>
    </recommendedName>
</protein>
<evidence type="ECO:0000256" key="1">
    <source>
        <dbReference type="SAM" id="SignalP"/>
    </source>
</evidence>
<feature type="chain" id="PRO_5004151978" description="TonB C-terminal domain-containing protein" evidence="1">
    <location>
        <begin position="19"/>
        <end position="157"/>
    </location>
</feature>
<proteinExistence type="predicted"/>